<dbReference type="Pfam" id="PF17954">
    <property type="entry name" value="Pirin_C_2"/>
    <property type="match status" value="1"/>
</dbReference>
<feature type="binding site" evidence="2">
    <location>
        <position position="57"/>
    </location>
    <ligand>
        <name>Fe cation</name>
        <dbReference type="ChEBI" id="CHEBI:24875"/>
    </ligand>
</feature>
<dbReference type="PIRSF" id="PIRSF006232">
    <property type="entry name" value="Pirin"/>
    <property type="match status" value="1"/>
</dbReference>
<proteinExistence type="inferred from homology"/>
<reference evidence="6 7" key="1">
    <citation type="submission" date="2019-07" db="EMBL/GenBank/DDBJ databases">
        <title>Ln-dependent methylotrophs.</title>
        <authorList>
            <person name="Tani A."/>
        </authorList>
    </citation>
    <scope>NUCLEOTIDE SEQUENCE [LARGE SCALE GENOMIC DNA]</scope>
    <source>
        <strain evidence="6 7">SM12</strain>
    </source>
</reference>
<evidence type="ECO:0000256" key="2">
    <source>
        <dbReference type="PIRSR" id="PIRSR006232-1"/>
    </source>
</evidence>
<dbReference type="InterPro" id="IPR012093">
    <property type="entry name" value="Pirin"/>
</dbReference>
<comment type="similarity">
    <text evidence="1 3">Belongs to the pirin family.</text>
</comment>
<dbReference type="EMBL" id="VJMG01000077">
    <property type="protein sequence ID" value="TRL33776.1"/>
    <property type="molecule type" value="Genomic_DNA"/>
</dbReference>
<dbReference type="SUPFAM" id="SSF51182">
    <property type="entry name" value="RmlC-like cupins"/>
    <property type="match status" value="1"/>
</dbReference>
<evidence type="ECO:0000259" key="5">
    <source>
        <dbReference type="Pfam" id="PF17954"/>
    </source>
</evidence>
<evidence type="ECO:0000313" key="6">
    <source>
        <dbReference type="EMBL" id="TRL33776.1"/>
    </source>
</evidence>
<evidence type="ECO:0000313" key="7">
    <source>
        <dbReference type="Proteomes" id="UP000316801"/>
    </source>
</evidence>
<dbReference type="PANTHER" id="PTHR43212:SF3">
    <property type="entry name" value="QUERCETIN 2,3-DIOXYGENASE"/>
    <property type="match status" value="1"/>
</dbReference>
<keyword evidence="2" id="KW-0479">Metal-binding</keyword>
<gene>
    <name evidence="6" type="ORF">FNA46_22320</name>
</gene>
<name>A0A549SVX3_9HYPH</name>
<evidence type="ECO:0000256" key="3">
    <source>
        <dbReference type="RuleBase" id="RU003457"/>
    </source>
</evidence>
<dbReference type="GO" id="GO:0046872">
    <property type="term" value="F:metal ion binding"/>
    <property type="evidence" value="ECO:0007669"/>
    <property type="project" value="UniProtKB-KW"/>
</dbReference>
<keyword evidence="2" id="KW-0408">Iron</keyword>
<organism evidence="6 7">
    <name type="scientific">Rhizobium straminoryzae</name>
    <dbReference type="NCBI Taxonomy" id="1387186"/>
    <lineage>
        <taxon>Bacteria</taxon>
        <taxon>Pseudomonadati</taxon>
        <taxon>Pseudomonadota</taxon>
        <taxon>Alphaproteobacteria</taxon>
        <taxon>Hyphomicrobiales</taxon>
        <taxon>Rhizobiaceae</taxon>
        <taxon>Rhizobium/Agrobacterium group</taxon>
        <taxon>Rhizobium</taxon>
    </lineage>
</organism>
<keyword evidence="7" id="KW-1185">Reference proteome</keyword>
<dbReference type="InterPro" id="IPR041602">
    <property type="entry name" value="Quercetinase_C"/>
</dbReference>
<evidence type="ECO:0000259" key="4">
    <source>
        <dbReference type="Pfam" id="PF02678"/>
    </source>
</evidence>
<accession>A0A549SVX3</accession>
<feature type="binding site" evidence="2">
    <location>
        <position position="101"/>
    </location>
    <ligand>
        <name>Fe cation</name>
        <dbReference type="ChEBI" id="CHEBI:24875"/>
    </ligand>
</feature>
<feature type="domain" description="Quercetin 2,3-dioxygenase C-terminal cupin" evidence="5">
    <location>
        <begin position="147"/>
        <end position="231"/>
    </location>
</feature>
<sequence length="233" mass="25208">MTLIHENMSRGHTDTGWLNSYHTFSFGGFKDPTRMGFGALRVINEDRIAPGSGFSEHGHADMDILTLVLSGRLRHADTLGNTVTIAPGEAQLMHAGSGVRHSEMNASAKEPAHFLQIWLIPEARGLAPRYQQASLPDAATSRDWTTIAAPVGAGAPLELYSETRLSLARPAAGDRLTIPQHPGRLTFLHIIEGLAMVDGERLTGGDGIQLGADALPDLEWITDGQALLFDMRR</sequence>
<dbReference type="InterPro" id="IPR011051">
    <property type="entry name" value="RmlC_Cupin_sf"/>
</dbReference>
<dbReference type="RefSeq" id="WP_143127428.1">
    <property type="nucleotide sequence ID" value="NZ_VJMG01000077.1"/>
</dbReference>
<protein>
    <submittedName>
        <fullName evidence="6">Pirin family protein</fullName>
    </submittedName>
</protein>
<evidence type="ECO:0000256" key="1">
    <source>
        <dbReference type="ARBA" id="ARBA00008416"/>
    </source>
</evidence>
<comment type="caution">
    <text evidence="6">The sequence shown here is derived from an EMBL/GenBank/DDBJ whole genome shotgun (WGS) entry which is preliminary data.</text>
</comment>
<dbReference type="InterPro" id="IPR014710">
    <property type="entry name" value="RmlC-like_jellyroll"/>
</dbReference>
<dbReference type="CDD" id="cd02910">
    <property type="entry name" value="cupin_Yhhw_N"/>
    <property type="match status" value="1"/>
</dbReference>
<dbReference type="AlphaFoldDB" id="A0A549SVX3"/>
<feature type="binding site" evidence="2">
    <location>
        <position position="59"/>
    </location>
    <ligand>
        <name>Fe cation</name>
        <dbReference type="ChEBI" id="CHEBI:24875"/>
    </ligand>
</feature>
<feature type="binding site" evidence="2">
    <location>
        <position position="103"/>
    </location>
    <ligand>
        <name>Fe cation</name>
        <dbReference type="ChEBI" id="CHEBI:24875"/>
    </ligand>
</feature>
<dbReference type="InterPro" id="IPR003829">
    <property type="entry name" value="Pirin_N_dom"/>
</dbReference>
<dbReference type="Pfam" id="PF02678">
    <property type="entry name" value="Pirin"/>
    <property type="match status" value="1"/>
</dbReference>
<comment type="cofactor">
    <cofactor evidence="2">
        <name>Fe cation</name>
        <dbReference type="ChEBI" id="CHEBI:24875"/>
    </cofactor>
    <text evidence="2">Binds 1 Fe cation per subunit.</text>
</comment>
<dbReference type="Gene3D" id="2.60.120.10">
    <property type="entry name" value="Jelly Rolls"/>
    <property type="match status" value="2"/>
</dbReference>
<dbReference type="PANTHER" id="PTHR43212">
    <property type="entry name" value="QUERCETIN 2,3-DIOXYGENASE"/>
    <property type="match status" value="1"/>
</dbReference>
<dbReference type="Proteomes" id="UP000316801">
    <property type="component" value="Unassembled WGS sequence"/>
</dbReference>
<feature type="domain" description="Pirin N-terminal" evidence="4">
    <location>
        <begin position="12"/>
        <end position="119"/>
    </location>
</feature>